<dbReference type="Gene3D" id="3.90.550.10">
    <property type="entry name" value="Spore Coat Polysaccharide Biosynthesis Protein SpsA, Chain A"/>
    <property type="match status" value="1"/>
</dbReference>
<feature type="domain" description="Glycosyltransferase 2-like" evidence="1">
    <location>
        <begin position="9"/>
        <end position="131"/>
    </location>
</feature>
<dbReference type="InterPro" id="IPR029044">
    <property type="entry name" value="Nucleotide-diphossugar_trans"/>
</dbReference>
<gene>
    <name evidence="2" type="ORF">IAA55_03885</name>
</gene>
<dbReference type="SUPFAM" id="SSF53448">
    <property type="entry name" value="Nucleotide-diphospho-sugar transferases"/>
    <property type="match status" value="1"/>
</dbReference>
<evidence type="ECO:0000313" key="3">
    <source>
        <dbReference type="Proteomes" id="UP000823912"/>
    </source>
</evidence>
<protein>
    <submittedName>
        <fullName evidence="2">Glycosyltransferase family 2 protein</fullName>
    </submittedName>
</protein>
<dbReference type="AlphaFoldDB" id="A0A9D1E8N0"/>
<dbReference type="InterPro" id="IPR001173">
    <property type="entry name" value="Glyco_trans_2-like"/>
</dbReference>
<name>A0A9D1E8N0_9FIRM</name>
<dbReference type="EMBL" id="DVHM01000061">
    <property type="protein sequence ID" value="HIR70402.1"/>
    <property type="molecule type" value="Genomic_DNA"/>
</dbReference>
<dbReference type="CDD" id="cd00761">
    <property type="entry name" value="Glyco_tranf_GTA_type"/>
    <property type="match status" value="1"/>
</dbReference>
<dbReference type="GO" id="GO:0016758">
    <property type="term" value="F:hexosyltransferase activity"/>
    <property type="evidence" value="ECO:0007669"/>
    <property type="project" value="UniProtKB-ARBA"/>
</dbReference>
<evidence type="ECO:0000313" key="2">
    <source>
        <dbReference type="EMBL" id="HIR70402.1"/>
    </source>
</evidence>
<accession>A0A9D1E8N0</accession>
<dbReference type="PANTHER" id="PTHR22916">
    <property type="entry name" value="GLYCOSYLTRANSFERASE"/>
    <property type="match status" value="1"/>
</dbReference>
<dbReference type="Pfam" id="PF00535">
    <property type="entry name" value="Glycos_transf_2"/>
    <property type="match status" value="1"/>
</dbReference>
<evidence type="ECO:0000259" key="1">
    <source>
        <dbReference type="Pfam" id="PF00535"/>
    </source>
</evidence>
<reference evidence="2" key="2">
    <citation type="journal article" date="2021" name="PeerJ">
        <title>Extensive microbial diversity within the chicken gut microbiome revealed by metagenomics and culture.</title>
        <authorList>
            <person name="Gilroy R."/>
            <person name="Ravi A."/>
            <person name="Getino M."/>
            <person name="Pursley I."/>
            <person name="Horton D.L."/>
            <person name="Alikhan N.F."/>
            <person name="Baker D."/>
            <person name="Gharbi K."/>
            <person name="Hall N."/>
            <person name="Watson M."/>
            <person name="Adriaenssens E.M."/>
            <person name="Foster-Nyarko E."/>
            <person name="Jarju S."/>
            <person name="Secka A."/>
            <person name="Antonio M."/>
            <person name="Oren A."/>
            <person name="Chaudhuri R.R."/>
            <person name="La Ragione R."/>
            <person name="Hildebrand F."/>
            <person name="Pallen M.J."/>
        </authorList>
    </citation>
    <scope>NUCLEOTIDE SEQUENCE</scope>
    <source>
        <strain evidence="2">ChiSjej5B23-6657</strain>
    </source>
</reference>
<dbReference type="PANTHER" id="PTHR22916:SF3">
    <property type="entry name" value="UDP-GLCNAC:BETAGAL BETA-1,3-N-ACETYLGLUCOSAMINYLTRANSFERASE-LIKE PROTEIN 1"/>
    <property type="match status" value="1"/>
</dbReference>
<sequence length="375" mass="42855">MTDKKIKFSIVLPAYNVEQYIIEALECLGGQDYPEYEVIVVDDCATDATGELAEQFAAESGGGKFSVIHRPQNRGVSEARNSGMDAATGEYILFLDPDDYYEPTLLSTLYAVLQEKQRDIVLFGYTEDYLDADGKMSYRVTKSLPGADFCGLCESLDEGGDNGAGKKDFADCIVRLERETMYGYPWNKAYRLDYLRDHGIRFPKITHIEDIMFNIAAFEEIASFALLPEVLYHYRNQGQVRLTGKYLADYLELQKTRIRAFLEQQCRWREEKIEELDQSVLEAMAGFYFRSLQSAIVRSISHGDGRREIFDWLEQEMEDPLYGLLKDHLTGGKAVKILYEPLARGRLVTAYLAARLIGVVQRFFPGVYARLKQNR</sequence>
<dbReference type="Proteomes" id="UP000823912">
    <property type="component" value="Unassembled WGS sequence"/>
</dbReference>
<proteinExistence type="predicted"/>
<reference evidence="2" key="1">
    <citation type="submission" date="2020-10" db="EMBL/GenBank/DDBJ databases">
        <authorList>
            <person name="Gilroy R."/>
        </authorList>
    </citation>
    <scope>NUCLEOTIDE SEQUENCE</scope>
    <source>
        <strain evidence="2">ChiSjej5B23-6657</strain>
    </source>
</reference>
<organism evidence="2 3">
    <name type="scientific">Candidatus Pullilachnospira gallistercoris</name>
    <dbReference type="NCBI Taxonomy" id="2840911"/>
    <lineage>
        <taxon>Bacteria</taxon>
        <taxon>Bacillati</taxon>
        <taxon>Bacillota</taxon>
        <taxon>Clostridia</taxon>
        <taxon>Lachnospirales</taxon>
        <taxon>Lachnospiraceae</taxon>
        <taxon>Lachnospiraceae incertae sedis</taxon>
        <taxon>Candidatus Pullilachnospira</taxon>
    </lineage>
</organism>
<comment type="caution">
    <text evidence="2">The sequence shown here is derived from an EMBL/GenBank/DDBJ whole genome shotgun (WGS) entry which is preliminary data.</text>
</comment>